<sequence>VDGGGGGSGGGGGGGGGSDGVENGAHAAREGRRRRRRRRWWKSRGVYAATGTGGPRRVPDESRGHGFGASTESGTRELVGGGIMPSVVSSCAPLPVEGLIELHVEYVFGAHLAGAPVTPGCHRIDYFESDAPPLRQNLPKLWKYTADLSYGFSEKDLKIMNVFCNAKVKVPIYVVICVLERIIKKLQKIRNMSLNVLKSATTHDF</sequence>
<reference evidence="2" key="1">
    <citation type="submission" date="2021-10" db="EMBL/GenBank/DDBJ databases">
        <title>Melipona bicolor Genome sequencing and assembly.</title>
        <authorList>
            <person name="Araujo N.S."/>
            <person name="Arias M.C."/>
        </authorList>
    </citation>
    <scope>NUCLEOTIDE SEQUENCE</scope>
    <source>
        <strain evidence="2">USP_2M_L1-L4_2017</strain>
        <tissue evidence="2">Whole body</tissue>
    </source>
</reference>
<protein>
    <submittedName>
        <fullName evidence="2">Uncharacterized protein</fullName>
    </submittedName>
</protein>
<keyword evidence="3" id="KW-1185">Reference proteome</keyword>
<evidence type="ECO:0000313" key="2">
    <source>
        <dbReference type="EMBL" id="KAK1127812.1"/>
    </source>
</evidence>
<dbReference type="AlphaFoldDB" id="A0AA40KPH3"/>
<gene>
    <name evidence="2" type="ORF">K0M31_003304</name>
</gene>
<feature type="compositionally biased region" description="Gly residues" evidence="1">
    <location>
        <begin position="1"/>
        <end position="19"/>
    </location>
</feature>
<accession>A0AA40KPH3</accession>
<feature type="region of interest" description="Disordered" evidence="1">
    <location>
        <begin position="1"/>
        <end position="75"/>
    </location>
</feature>
<organism evidence="2 3">
    <name type="scientific">Melipona bicolor</name>
    <dbReference type="NCBI Taxonomy" id="60889"/>
    <lineage>
        <taxon>Eukaryota</taxon>
        <taxon>Metazoa</taxon>
        <taxon>Ecdysozoa</taxon>
        <taxon>Arthropoda</taxon>
        <taxon>Hexapoda</taxon>
        <taxon>Insecta</taxon>
        <taxon>Pterygota</taxon>
        <taxon>Neoptera</taxon>
        <taxon>Endopterygota</taxon>
        <taxon>Hymenoptera</taxon>
        <taxon>Apocrita</taxon>
        <taxon>Aculeata</taxon>
        <taxon>Apoidea</taxon>
        <taxon>Anthophila</taxon>
        <taxon>Apidae</taxon>
        <taxon>Melipona</taxon>
    </lineage>
</organism>
<evidence type="ECO:0000313" key="3">
    <source>
        <dbReference type="Proteomes" id="UP001177670"/>
    </source>
</evidence>
<proteinExistence type="predicted"/>
<name>A0AA40KPH3_9HYME</name>
<dbReference type="EMBL" id="JAHYIQ010000011">
    <property type="protein sequence ID" value="KAK1127812.1"/>
    <property type="molecule type" value="Genomic_DNA"/>
</dbReference>
<feature type="compositionally biased region" description="Basic residues" evidence="1">
    <location>
        <begin position="31"/>
        <end position="42"/>
    </location>
</feature>
<comment type="caution">
    <text evidence="2">The sequence shown here is derived from an EMBL/GenBank/DDBJ whole genome shotgun (WGS) entry which is preliminary data.</text>
</comment>
<dbReference type="Proteomes" id="UP001177670">
    <property type="component" value="Unassembled WGS sequence"/>
</dbReference>
<feature type="non-terminal residue" evidence="2">
    <location>
        <position position="1"/>
    </location>
</feature>
<evidence type="ECO:0000256" key="1">
    <source>
        <dbReference type="SAM" id="MobiDB-lite"/>
    </source>
</evidence>